<dbReference type="Gene3D" id="3.30.200.20">
    <property type="entry name" value="Phosphorylase Kinase, domain 1"/>
    <property type="match status" value="1"/>
</dbReference>
<dbReference type="Proteomes" id="UP000244406">
    <property type="component" value="Unassembled WGS sequence"/>
</dbReference>
<dbReference type="InterPro" id="IPR011009">
    <property type="entry name" value="Kinase-like_dom_sf"/>
</dbReference>
<dbReference type="PANTHER" id="PTHR12984">
    <property type="entry name" value="SCY1-RELATED S/T PROTEIN KINASE-LIKE"/>
    <property type="match status" value="1"/>
</dbReference>
<evidence type="ECO:0000259" key="2">
    <source>
        <dbReference type="PROSITE" id="PS50011"/>
    </source>
</evidence>
<feature type="compositionally biased region" description="Polar residues" evidence="1">
    <location>
        <begin position="696"/>
        <end position="708"/>
    </location>
</feature>
<dbReference type="PANTHER" id="PTHR12984:SF6">
    <property type="entry name" value="SCY1-LIKE PROTEIN 2"/>
    <property type="match status" value="1"/>
</dbReference>
<dbReference type="Pfam" id="PF00069">
    <property type="entry name" value="Pkinase"/>
    <property type="match status" value="1"/>
</dbReference>
<dbReference type="Gene3D" id="1.10.510.10">
    <property type="entry name" value="Transferase(Phosphotransferase) domain 1"/>
    <property type="match status" value="1"/>
</dbReference>
<evidence type="ECO:0000313" key="3">
    <source>
        <dbReference type="EMBL" id="PVH14272.1"/>
    </source>
</evidence>
<evidence type="ECO:0000313" key="4">
    <source>
        <dbReference type="Proteomes" id="UP000244406"/>
    </source>
</evidence>
<organism evidence="3 4">
    <name type="scientific">Candidozyma duobushaemuli</name>
    <dbReference type="NCBI Taxonomy" id="1231522"/>
    <lineage>
        <taxon>Eukaryota</taxon>
        <taxon>Fungi</taxon>
        <taxon>Dikarya</taxon>
        <taxon>Ascomycota</taxon>
        <taxon>Saccharomycotina</taxon>
        <taxon>Pichiomycetes</taxon>
        <taxon>Metschnikowiaceae</taxon>
        <taxon>Candidozyma</taxon>
    </lineage>
</organism>
<feature type="region of interest" description="Disordered" evidence="1">
    <location>
        <begin position="687"/>
        <end position="729"/>
    </location>
</feature>
<gene>
    <name evidence="3" type="ORF">CXQ87_002400</name>
</gene>
<proteinExistence type="predicted"/>
<dbReference type="InterPro" id="IPR011989">
    <property type="entry name" value="ARM-like"/>
</dbReference>
<dbReference type="InterPro" id="IPR051177">
    <property type="entry name" value="CIK-Related_Protein"/>
</dbReference>
<dbReference type="SUPFAM" id="SSF56112">
    <property type="entry name" value="Protein kinase-like (PK-like)"/>
    <property type="match status" value="1"/>
</dbReference>
<dbReference type="Gene3D" id="1.25.10.10">
    <property type="entry name" value="Leucine-rich Repeat Variant"/>
    <property type="match status" value="2"/>
</dbReference>
<sequence length="801" mass="89850">MFRNVFKSGIRAAYNVSDTATFHTECWAVYPAKHKQTGRIVSVFIFDKTQFESLVNRICAQSPNTKNPKLITAECFGLVKAGVSNLAKHKHPQILTVIESLEETKSKFIYVSEPVVGNLQTVKLDEGSTLEIQKGILELSKGLQFLHNVCGMIHMNIQPTSIMINSSGDWKLSAFYFLQSLDTATPDERENFSIMNISSVVPFANLNFSFVAPELIIDSTGLRLSPANDIWSLAQLIFYLHNDGECPISCFDASSVNEYKQVFRKFEQKFYNHRLSELRYIFKNIPEGLWQILTQMLARYPNDRLTINQFIDGDYFEGSLIKTMWFIDEFGTKTLEEKIIFLDGILGSSGMLADLPSSFKHNKLLPLLVDCINTELASTSTKPLCEEVNSFVSKAFTLVLMIGQSLSKLSFQDRIFKPLLTVIKSKKSTKSPLGLMAASSVKTRLVFVDNLDILRQKLNSKDLAAVWKALLTFSLTYMPVEGDSQADQIRLQDSYLGSLDTVIEVFDFSYIKNDLLPLICSVFKTTTVLSTKLCTIETFKLLVTRKLIDQETIVDVILPVFENLKSRDNRIIRSVISYFVSQIESDIIRQLDISVERSLSQCLRLAFACENCTRNEFQDFMKTIKSMENTLAQKRLDELPSKPKFAAEAEGPVSFDSLINSASIKGQSETGEVPKYTTMKPIRDFSKSMNEESKSIESQPQATSNNTGAPAKPLDLGNRRPLSRTNNSDAAMTLNGQNQGIKGNSFGATNRNLDNINLLRDRTRGPSTSVSNTKIPPGFSNTTLVPSLVTKTRENSEVDLI</sequence>
<accession>A0A2V1A8Z4</accession>
<dbReference type="EMBL" id="PKFP01000001">
    <property type="protein sequence ID" value="PVH14272.1"/>
    <property type="molecule type" value="Genomic_DNA"/>
</dbReference>
<keyword evidence="4" id="KW-1185">Reference proteome</keyword>
<reference evidence="3 4" key="1">
    <citation type="submission" date="2017-12" db="EMBL/GenBank/DDBJ databases">
        <title>Genome Sequence of the Amphotericin B-resistant Candida duobushaemulonii strain, B09383.</title>
        <authorList>
            <person name="Chow N.A."/>
            <person name="Gade L."/>
            <person name="Batra D."/>
            <person name="Rowe L.A."/>
            <person name="Loparev V.N."/>
            <person name="Litvintseva A.P."/>
        </authorList>
    </citation>
    <scope>NUCLEOTIDE SEQUENCE [LARGE SCALE GENOMIC DNA]</scope>
    <source>
        <strain evidence="3 4">B09383</strain>
    </source>
</reference>
<protein>
    <recommendedName>
        <fullName evidence="2">Protein kinase domain-containing protein</fullName>
    </recommendedName>
</protein>
<dbReference type="GO" id="GO:0004672">
    <property type="term" value="F:protein kinase activity"/>
    <property type="evidence" value="ECO:0007669"/>
    <property type="project" value="InterPro"/>
</dbReference>
<dbReference type="PROSITE" id="PS50011">
    <property type="entry name" value="PROTEIN_KINASE_DOM"/>
    <property type="match status" value="1"/>
</dbReference>
<name>A0A2V1A8Z4_9ASCO</name>
<comment type="caution">
    <text evidence="3">The sequence shown here is derived from an EMBL/GenBank/DDBJ whole genome shotgun (WGS) entry which is preliminary data.</text>
</comment>
<dbReference type="GO" id="GO:0005524">
    <property type="term" value="F:ATP binding"/>
    <property type="evidence" value="ECO:0007669"/>
    <property type="project" value="InterPro"/>
</dbReference>
<dbReference type="InterPro" id="IPR000719">
    <property type="entry name" value="Prot_kinase_dom"/>
</dbReference>
<dbReference type="RefSeq" id="XP_025335212.1">
    <property type="nucleotide sequence ID" value="XM_025480912.1"/>
</dbReference>
<dbReference type="GeneID" id="37002400"/>
<dbReference type="VEuPathDB" id="FungiDB:CXQ87_002400"/>
<dbReference type="AlphaFoldDB" id="A0A2V1A8Z4"/>
<feature type="domain" description="Protein kinase" evidence="2">
    <location>
        <begin position="1"/>
        <end position="316"/>
    </location>
</feature>
<dbReference type="SMART" id="SM00220">
    <property type="entry name" value="S_TKc"/>
    <property type="match status" value="1"/>
</dbReference>
<evidence type="ECO:0000256" key="1">
    <source>
        <dbReference type="SAM" id="MobiDB-lite"/>
    </source>
</evidence>